<reference evidence="1" key="1">
    <citation type="submission" date="2022-09" db="EMBL/GenBank/DDBJ databases">
        <title>Aureispira anguillicida sp. nov., isolated from Leptocephalus of Japanese eel Anguilla japonica.</title>
        <authorList>
            <person name="Yuasa K."/>
            <person name="Mekata T."/>
            <person name="Ikunari K."/>
        </authorList>
    </citation>
    <scope>NUCLEOTIDE SEQUENCE</scope>
    <source>
        <strain evidence="1">EL160426</strain>
    </source>
</reference>
<dbReference type="GO" id="GO:0016301">
    <property type="term" value="F:kinase activity"/>
    <property type="evidence" value="ECO:0007669"/>
    <property type="project" value="UniProtKB-KW"/>
</dbReference>
<protein>
    <submittedName>
        <fullName evidence="1">CotH kinase family protein</fullName>
    </submittedName>
</protein>
<dbReference type="InterPro" id="IPR014867">
    <property type="entry name" value="Spore_coat_CotH_CotH2/3/7"/>
</dbReference>
<dbReference type="Pfam" id="PF08757">
    <property type="entry name" value="CotH"/>
    <property type="match status" value="1"/>
</dbReference>
<sequence length="453" mass="52897">MNLIVAAIILSIVLHCSSCKKDLLDKLAYNSAEWEDRPEGIMCWPEPKNTTLENGELSFNANHMHCIMIQMHPDHFKRMRNESRFGPSIQLREGDAAKAAAYEYLNECDVAFPSYYNWYKADLIIDEVYLPKVGLRKKGFLGSIFSSAPSLKIKIDKYEQGQFVGDGGSSYITLNNNSEDPSRIIQCLMYKVFEWANYPAPRCNLANVSINDEALGVYSHIEAIDRHFLQRNFGNNSGDLYEGQLTDFKVNWLLRWEPKNSSTDKNKRQLHKIARIIEGTRTKDLFYELNKYINVRKFIRFWALEVLLGHMDGYTRNSNNVYIYFDPNDNDRATFIPWGMNYFDPEESDEEVDIREYVTAELPRRLSRTSVAAALFKQEMESLLEHVWNENKLLNLIDHFKLQVESGQEDPYYSYSVHELKKWVRDRREMIEDVCEEGLPRGTHIPNEVCHFE</sequence>
<dbReference type="PANTHER" id="PTHR40050">
    <property type="entry name" value="INNER SPORE COAT PROTEIN H"/>
    <property type="match status" value="1"/>
</dbReference>
<gene>
    <name evidence="1" type="ORF">AsAng_0023230</name>
</gene>
<keyword evidence="1" id="KW-0418">Kinase</keyword>
<evidence type="ECO:0000313" key="1">
    <source>
        <dbReference type="EMBL" id="BDS11609.1"/>
    </source>
</evidence>
<keyword evidence="2" id="KW-1185">Reference proteome</keyword>
<dbReference type="Proteomes" id="UP001060919">
    <property type="component" value="Chromosome"/>
</dbReference>
<organism evidence="1 2">
    <name type="scientific">Aureispira anguillae</name>
    <dbReference type="NCBI Taxonomy" id="2864201"/>
    <lineage>
        <taxon>Bacteria</taxon>
        <taxon>Pseudomonadati</taxon>
        <taxon>Bacteroidota</taxon>
        <taxon>Saprospiria</taxon>
        <taxon>Saprospirales</taxon>
        <taxon>Saprospiraceae</taxon>
        <taxon>Aureispira</taxon>
    </lineage>
</organism>
<dbReference type="RefSeq" id="WP_264792765.1">
    <property type="nucleotide sequence ID" value="NZ_AP026867.1"/>
</dbReference>
<dbReference type="KEGG" id="aup:AsAng_0023230"/>
<name>A0A915YEG3_9BACT</name>
<dbReference type="PANTHER" id="PTHR40050:SF1">
    <property type="entry name" value="INNER SPORE COAT PROTEIN H"/>
    <property type="match status" value="1"/>
</dbReference>
<keyword evidence="1" id="KW-0808">Transferase</keyword>
<accession>A0A915YEG3</accession>
<proteinExistence type="predicted"/>
<dbReference type="AlphaFoldDB" id="A0A915YEG3"/>
<dbReference type="EMBL" id="AP026867">
    <property type="protein sequence ID" value="BDS11609.1"/>
    <property type="molecule type" value="Genomic_DNA"/>
</dbReference>
<evidence type="ECO:0000313" key="2">
    <source>
        <dbReference type="Proteomes" id="UP001060919"/>
    </source>
</evidence>